<reference evidence="2 3" key="1">
    <citation type="submission" date="2020-11" db="EMBL/GenBank/DDBJ databases">
        <title>Treponema Peruensis nv. sp., first commensal Treponema isolated from human feces.</title>
        <authorList>
            <person name="Belkhou C."/>
            <person name="Raes J."/>
        </authorList>
    </citation>
    <scope>NUCLEOTIDE SEQUENCE [LARGE SCALE GENOMIC DNA]</scope>
    <source>
        <strain evidence="2 3">RCC2812</strain>
    </source>
</reference>
<dbReference type="Gene3D" id="3.40.50.2020">
    <property type="match status" value="1"/>
</dbReference>
<dbReference type="Proteomes" id="UP000595224">
    <property type="component" value="Chromosome"/>
</dbReference>
<dbReference type="InterPro" id="IPR000836">
    <property type="entry name" value="PRTase_dom"/>
</dbReference>
<dbReference type="PANTHER" id="PTHR47505:SF1">
    <property type="entry name" value="DNA UTILIZATION PROTEIN YHGH"/>
    <property type="match status" value="1"/>
</dbReference>
<gene>
    <name evidence="2" type="ORF">IWA51_04805</name>
</gene>
<sequence length="260" mass="29720">MDFVEKMRCLWFRLFYYFSYYLRKLLCMAFGGEECLCCGKLSFGAPLCSRCANKRLLEPSVSVCSRCPVCGRPLVSERGLCMDCRRSRTVFHADSVFPVFAYRLWKKNLLFSWKMSDRRSLSPLFAAVCDGVLKTGFGEGCVLVPVPPRAGKIRRRGWDQIDELCRYLRFFYGYKVLYLLRRLSTVQQKKLDRSHRLSGIGKAYTLSSKGRAFCDKKRMPAKVIVIDDVLTTGATAENCCSVLKEAGVLKVCFLSLFIVD</sequence>
<dbReference type="InterPro" id="IPR051910">
    <property type="entry name" value="ComF/GntX_DNA_util-trans"/>
</dbReference>
<name>A0A7T3RF45_9SPIR</name>
<dbReference type="CDD" id="cd06223">
    <property type="entry name" value="PRTases_typeI"/>
    <property type="match status" value="1"/>
</dbReference>
<dbReference type="InterPro" id="IPR029057">
    <property type="entry name" value="PRTase-like"/>
</dbReference>
<accession>A0A7T3RF45</accession>
<keyword evidence="3" id="KW-1185">Reference proteome</keyword>
<proteinExistence type="inferred from homology"/>
<evidence type="ECO:0000313" key="3">
    <source>
        <dbReference type="Proteomes" id="UP000595224"/>
    </source>
</evidence>
<dbReference type="SUPFAM" id="SSF53271">
    <property type="entry name" value="PRTase-like"/>
    <property type="match status" value="1"/>
</dbReference>
<protein>
    <submittedName>
        <fullName evidence="2">ComF family protein</fullName>
    </submittedName>
</protein>
<evidence type="ECO:0000313" key="2">
    <source>
        <dbReference type="EMBL" id="QQA01920.1"/>
    </source>
</evidence>
<dbReference type="KEGG" id="tper:IWA51_04805"/>
<dbReference type="EMBL" id="CP064936">
    <property type="protein sequence ID" value="QQA01920.1"/>
    <property type="molecule type" value="Genomic_DNA"/>
</dbReference>
<dbReference type="PANTHER" id="PTHR47505">
    <property type="entry name" value="DNA UTILIZATION PROTEIN YHGH"/>
    <property type="match status" value="1"/>
</dbReference>
<dbReference type="AlphaFoldDB" id="A0A7T3RF45"/>
<evidence type="ECO:0000256" key="1">
    <source>
        <dbReference type="ARBA" id="ARBA00008007"/>
    </source>
</evidence>
<dbReference type="RefSeq" id="WP_177527419.1">
    <property type="nucleotide sequence ID" value="NZ_CBCSHE010000004.1"/>
</dbReference>
<comment type="similarity">
    <text evidence="1">Belongs to the ComF/GntX family.</text>
</comment>
<organism evidence="2 3">
    <name type="scientific">Treponema peruense</name>
    <dbReference type="NCBI Taxonomy" id="2787628"/>
    <lineage>
        <taxon>Bacteria</taxon>
        <taxon>Pseudomonadati</taxon>
        <taxon>Spirochaetota</taxon>
        <taxon>Spirochaetia</taxon>
        <taxon>Spirochaetales</taxon>
        <taxon>Treponemataceae</taxon>
        <taxon>Treponema</taxon>
    </lineage>
</organism>